<keyword evidence="1" id="KW-1133">Transmembrane helix</keyword>
<evidence type="ECO:0000256" key="1">
    <source>
        <dbReference type="SAM" id="Phobius"/>
    </source>
</evidence>
<protein>
    <submittedName>
        <fullName evidence="2">Uncharacterized protein</fullName>
    </submittedName>
</protein>
<reference evidence="2" key="1">
    <citation type="journal article" date="2014" name="Int. J. Syst. Evol. Microbiol.">
        <title>Complete genome sequence of Corynebacterium casei LMG S-19264T (=DSM 44701T), isolated from a smear-ripened cheese.</title>
        <authorList>
            <consortium name="US DOE Joint Genome Institute (JGI-PGF)"/>
            <person name="Walter F."/>
            <person name="Albersmeier A."/>
            <person name="Kalinowski J."/>
            <person name="Ruckert C."/>
        </authorList>
    </citation>
    <scope>NUCLEOTIDE SEQUENCE</scope>
    <source>
        <strain evidence="2">CGMCC 1.12777</strain>
    </source>
</reference>
<dbReference type="RefSeq" id="WP_268236348.1">
    <property type="nucleotide sequence ID" value="NZ_BMFV01000004.1"/>
</dbReference>
<dbReference type="AlphaFoldDB" id="A0A8J2ZTM7"/>
<proteinExistence type="predicted"/>
<dbReference type="EMBL" id="BMFV01000004">
    <property type="protein sequence ID" value="GGH76865.1"/>
    <property type="molecule type" value="Genomic_DNA"/>
</dbReference>
<organism evidence="2 3">
    <name type="scientific">Pullulanibacillus pueri</name>
    <dbReference type="NCBI Taxonomy" id="1437324"/>
    <lineage>
        <taxon>Bacteria</taxon>
        <taxon>Bacillati</taxon>
        <taxon>Bacillota</taxon>
        <taxon>Bacilli</taxon>
        <taxon>Bacillales</taxon>
        <taxon>Sporolactobacillaceae</taxon>
        <taxon>Pullulanibacillus</taxon>
    </lineage>
</organism>
<keyword evidence="3" id="KW-1185">Reference proteome</keyword>
<evidence type="ECO:0000313" key="3">
    <source>
        <dbReference type="Proteomes" id="UP000656813"/>
    </source>
</evidence>
<feature type="transmembrane region" description="Helical" evidence="1">
    <location>
        <begin position="20"/>
        <end position="39"/>
    </location>
</feature>
<accession>A0A8J2ZTM7</accession>
<gene>
    <name evidence="2" type="ORF">GCM10007096_07910</name>
</gene>
<sequence>MSDNSTSNYNRDLRARRFKFVIGGLVTAFIVIFFILYIYERVM</sequence>
<evidence type="ECO:0000313" key="2">
    <source>
        <dbReference type="EMBL" id="GGH76865.1"/>
    </source>
</evidence>
<reference evidence="2" key="2">
    <citation type="submission" date="2020-09" db="EMBL/GenBank/DDBJ databases">
        <authorList>
            <person name="Sun Q."/>
            <person name="Zhou Y."/>
        </authorList>
    </citation>
    <scope>NUCLEOTIDE SEQUENCE</scope>
    <source>
        <strain evidence="2">CGMCC 1.12777</strain>
    </source>
</reference>
<keyword evidence="1" id="KW-0812">Transmembrane</keyword>
<comment type="caution">
    <text evidence="2">The sequence shown here is derived from an EMBL/GenBank/DDBJ whole genome shotgun (WGS) entry which is preliminary data.</text>
</comment>
<keyword evidence="1" id="KW-0472">Membrane</keyword>
<dbReference type="Proteomes" id="UP000656813">
    <property type="component" value="Unassembled WGS sequence"/>
</dbReference>
<name>A0A8J2ZTM7_9BACL</name>